<name>A8N3P8_COPC7</name>
<dbReference type="Proteomes" id="UP000001861">
    <property type="component" value="Unassembled WGS sequence"/>
</dbReference>
<dbReference type="RefSeq" id="XP_001829514.1">
    <property type="nucleotide sequence ID" value="XM_001829462.1"/>
</dbReference>
<accession>A8N3P8</accession>
<feature type="compositionally biased region" description="Basic and acidic residues" evidence="1">
    <location>
        <begin position="71"/>
        <end position="85"/>
    </location>
</feature>
<dbReference type="OrthoDB" id="2553859at2759"/>
<gene>
    <name evidence="2" type="ORF">CC1G_00693</name>
</gene>
<dbReference type="InParanoid" id="A8N3P8"/>
<evidence type="ECO:0000313" key="2">
    <source>
        <dbReference type="EMBL" id="EAU92474.1"/>
    </source>
</evidence>
<evidence type="ECO:0008006" key="4">
    <source>
        <dbReference type="Google" id="ProtNLM"/>
    </source>
</evidence>
<evidence type="ECO:0000256" key="1">
    <source>
        <dbReference type="SAM" id="MobiDB-lite"/>
    </source>
</evidence>
<dbReference type="KEGG" id="cci:CC1G_00693"/>
<reference evidence="2 3" key="1">
    <citation type="journal article" date="2010" name="Proc. Natl. Acad. Sci. U.S.A.">
        <title>Insights into evolution of multicellular fungi from the assembled chromosomes of the mushroom Coprinopsis cinerea (Coprinus cinereus).</title>
        <authorList>
            <person name="Stajich J.E."/>
            <person name="Wilke S.K."/>
            <person name="Ahren D."/>
            <person name="Au C.H."/>
            <person name="Birren B.W."/>
            <person name="Borodovsky M."/>
            <person name="Burns C."/>
            <person name="Canback B."/>
            <person name="Casselton L.A."/>
            <person name="Cheng C.K."/>
            <person name="Deng J."/>
            <person name="Dietrich F.S."/>
            <person name="Fargo D.C."/>
            <person name="Farman M.L."/>
            <person name="Gathman A.C."/>
            <person name="Goldberg J."/>
            <person name="Guigo R."/>
            <person name="Hoegger P.J."/>
            <person name="Hooker J.B."/>
            <person name="Huggins A."/>
            <person name="James T.Y."/>
            <person name="Kamada T."/>
            <person name="Kilaru S."/>
            <person name="Kodira C."/>
            <person name="Kues U."/>
            <person name="Kupfer D."/>
            <person name="Kwan H.S."/>
            <person name="Lomsadze A."/>
            <person name="Li W."/>
            <person name="Lilly W.W."/>
            <person name="Ma L.J."/>
            <person name="Mackey A.J."/>
            <person name="Manning G."/>
            <person name="Martin F."/>
            <person name="Muraguchi H."/>
            <person name="Natvig D.O."/>
            <person name="Palmerini H."/>
            <person name="Ramesh M.A."/>
            <person name="Rehmeyer C.J."/>
            <person name="Roe B.A."/>
            <person name="Shenoy N."/>
            <person name="Stanke M."/>
            <person name="Ter-Hovhannisyan V."/>
            <person name="Tunlid A."/>
            <person name="Velagapudi R."/>
            <person name="Vision T.J."/>
            <person name="Zeng Q."/>
            <person name="Zolan M.E."/>
            <person name="Pukkila P.J."/>
        </authorList>
    </citation>
    <scope>NUCLEOTIDE SEQUENCE [LARGE SCALE GENOMIC DNA]</scope>
    <source>
        <strain evidence="3">Okayama-7 / 130 / ATCC MYA-4618 / FGSC 9003</strain>
    </source>
</reference>
<proteinExistence type="predicted"/>
<protein>
    <recommendedName>
        <fullName evidence="4">EKC/KEOPS complex subunit GON7</fullName>
    </recommendedName>
</protein>
<dbReference type="VEuPathDB" id="FungiDB:CC1G_00693"/>
<feature type="compositionally biased region" description="Acidic residues" evidence="1">
    <location>
        <begin position="86"/>
        <end position="99"/>
    </location>
</feature>
<dbReference type="GeneID" id="6005945"/>
<feature type="region of interest" description="Disordered" evidence="1">
    <location>
        <begin position="1"/>
        <end position="37"/>
    </location>
</feature>
<dbReference type="eggNOG" id="ENOG502SVYA">
    <property type="taxonomic scope" value="Eukaryota"/>
</dbReference>
<comment type="caution">
    <text evidence="2">The sequence shown here is derived from an EMBL/GenBank/DDBJ whole genome shotgun (WGS) entry which is preliminary data.</text>
</comment>
<keyword evidence="3" id="KW-1185">Reference proteome</keyword>
<dbReference type="AlphaFoldDB" id="A8N3P8"/>
<dbReference type="OMA" id="SSITIMY"/>
<feature type="region of interest" description="Disordered" evidence="1">
    <location>
        <begin position="71"/>
        <end position="99"/>
    </location>
</feature>
<sequence length="99" mass="10775">MSSSSKITISYELNPPSEIQGEGLAKSKTQSFEVGANPEGDQKAYYAALQAAVVKAKNAIGDDLTAWRDQVGKAELNKEPKPRNEESDEEEEEEDAEDA</sequence>
<evidence type="ECO:0000313" key="3">
    <source>
        <dbReference type="Proteomes" id="UP000001861"/>
    </source>
</evidence>
<organism evidence="2 3">
    <name type="scientific">Coprinopsis cinerea (strain Okayama-7 / 130 / ATCC MYA-4618 / FGSC 9003)</name>
    <name type="common">Inky cap fungus</name>
    <name type="synonym">Hormographiella aspergillata</name>
    <dbReference type="NCBI Taxonomy" id="240176"/>
    <lineage>
        <taxon>Eukaryota</taxon>
        <taxon>Fungi</taxon>
        <taxon>Dikarya</taxon>
        <taxon>Basidiomycota</taxon>
        <taxon>Agaricomycotina</taxon>
        <taxon>Agaricomycetes</taxon>
        <taxon>Agaricomycetidae</taxon>
        <taxon>Agaricales</taxon>
        <taxon>Agaricineae</taxon>
        <taxon>Psathyrellaceae</taxon>
        <taxon>Coprinopsis</taxon>
    </lineage>
</organism>
<dbReference type="EMBL" id="AACS02000001">
    <property type="protein sequence ID" value="EAU92474.1"/>
    <property type="molecule type" value="Genomic_DNA"/>
</dbReference>